<dbReference type="Gramene" id="rna-AYBTSS11_LOCUS25997">
    <property type="protein sequence ID" value="CAJ1973930.1"/>
    <property type="gene ID" value="gene-AYBTSS11_LOCUS25997"/>
</dbReference>
<dbReference type="FunFam" id="1.25.40.10:FF:000431">
    <property type="entry name" value="Tetratricopeptide repeat (TPR)-like superfamily protein"/>
    <property type="match status" value="1"/>
</dbReference>
<comment type="subcellular location">
    <subcellularLocation>
        <location evidence="1">Nucleus</location>
    </subcellularLocation>
</comment>
<dbReference type="AlphaFoldDB" id="A0AA86W0J2"/>
<evidence type="ECO:0000313" key="5">
    <source>
        <dbReference type="Proteomes" id="UP001189624"/>
    </source>
</evidence>
<evidence type="ECO:0000256" key="1">
    <source>
        <dbReference type="ARBA" id="ARBA00004123"/>
    </source>
</evidence>
<name>A0AA86W0J2_9FABA</name>
<sequence>MFKGVLRARSLVTTQGSNTNCVNTYRSRSPNMFSIAAINDIDSKSKWEPLAPTKEAQARFFLSLFLFEHNENVKHEFHLSQTYHDGLLKLQAKEYEKARELLESVLKDPLIANAQVNSSASDGHLLQLRFLALKNLAAVFLKQGSTYYENALHCYLQAVEIDSKDSVVWNQLGTLSCSMGSLSLSRWAFEQGLLCSPNNWNCMEKLLEVLIAIGDEVACLSVAELILRHWPSHSRALHVKNTIEESETLPFAPRGIDKLEPKHVRLKFPEKRKTTNDNADEDVAFKKLKQNKELHLTEVSWLALADALLEILSPQNSEMDPEKALTSPDIKLSIILPHSSEAAMSPVEMKGSNGENSVFSDGNIERSSVFKERETNTHEEQPHERRSSRLERLRSRKPGKEESDSSCGKDPTKVVIQYLEPFVAGGLRDQDAIDRETTALSCLGNSEYYNVSVFVTETSNNYGAYHMGHMLLEEVARQGLTYQDAFVKFLELEKLTRHWGKERTAECNIFLAELYYDFGSCSPGSNQSEFFSETSYHLCKIIESVALDYPFHLTNALNEGCFTIDSIQEISGKTTINTSTDNNVNLDSSILMKNNSLWARFFWLSGRLSIVDGNRAKACEEFYVALSLLGQRENMEDSLCLVPRPHCKAVKELNFDRVLDEINILKVNFLMENSVIKMMEHEKYLECVSLLSPLLFSTRDVYPDSFSLSMANKKNEKITSTELMAVDVLMEACQKTRPMDVEMYFNCHYRKLKILMTKMGLSTCIKSFKSSNQAPHLNASPNLDIDSKESSSKHCSHLVVDEVKALSECISQVKKIIDHRGDSEIDELYEFDEVFGFLS</sequence>
<evidence type="ECO:0008006" key="6">
    <source>
        <dbReference type="Google" id="ProtNLM"/>
    </source>
</evidence>
<dbReference type="GO" id="GO:0006325">
    <property type="term" value="P:chromatin organization"/>
    <property type="evidence" value="ECO:0007669"/>
    <property type="project" value="InterPro"/>
</dbReference>
<gene>
    <name evidence="4" type="ORF">AYBTSS11_LOCUS25997</name>
</gene>
<organism evidence="4 5">
    <name type="scientific">Sphenostylis stenocarpa</name>
    <dbReference type="NCBI Taxonomy" id="92480"/>
    <lineage>
        <taxon>Eukaryota</taxon>
        <taxon>Viridiplantae</taxon>
        <taxon>Streptophyta</taxon>
        <taxon>Embryophyta</taxon>
        <taxon>Tracheophyta</taxon>
        <taxon>Spermatophyta</taxon>
        <taxon>Magnoliopsida</taxon>
        <taxon>eudicotyledons</taxon>
        <taxon>Gunneridae</taxon>
        <taxon>Pentapetalae</taxon>
        <taxon>rosids</taxon>
        <taxon>fabids</taxon>
        <taxon>Fabales</taxon>
        <taxon>Fabaceae</taxon>
        <taxon>Papilionoideae</taxon>
        <taxon>50 kb inversion clade</taxon>
        <taxon>NPAAA clade</taxon>
        <taxon>indigoferoid/millettioid clade</taxon>
        <taxon>Phaseoleae</taxon>
        <taxon>Sphenostylis</taxon>
    </lineage>
</organism>
<reference evidence="4" key="1">
    <citation type="submission" date="2023-10" db="EMBL/GenBank/DDBJ databases">
        <authorList>
            <person name="Domelevo Entfellner J.-B."/>
        </authorList>
    </citation>
    <scope>NUCLEOTIDE SEQUENCE</scope>
</reference>
<dbReference type="PANTHER" id="PTHR15502:SF7">
    <property type="entry name" value="CALCINEURIN-BINDING PROTEIN CABIN-1"/>
    <property type="match status" value="1"/>
</dbReference>
<accession>A0AA86W0J2</accession>
<dbReference type="Gene3D" id="1.25.40.10">
    <property type="entry name" value="Tetratricopeptide repeat domain"/>
    <property type="match status" value="1"/>
</dbReference>
<dbReference type="SMART" id="SM00028">
    <property type="entry name" value="TPR"/>
    <property type="match status" value="2"/>
</dbReference>
<feature type="compositionally biased region" description="Basic and acidic residues" evidence="3">
    <location>
        <begin position="371"/>
        <end position="403"/>
    </location>
</feature>
<dbReference type="InterPro" id="IPR033053">
    <property type="entry name" value="Hir3/CABIN1"/>
</dbReference>
<dbReference type="InterPro" id="IPR019734">
    <property type="entry name" value="TPR_rpt"/>
</dbReference>
<feature type="region of interest" description="Disordered" evidence="3">
    <location>
        <begin position="346"/>
        <end position="365"/>
    </location>
</feature>
<dbReference type="SUPFAM" id="SSF48452">
    <property type="entry name" value="TPR-like"/>
    <property type="match status" value="1"/>
</dbReference>
<dbReference type="EMBL" id="OY731406">
    <property type="protein sequence ID" value="CAJ1973930.1"/>
    <property type="molecule type" value="Genomic_DNA"/>
</dbReference>
<feature type="region of interest" description="Disordered" evidence="3">
    <location>
        <begin position="371"/>
        <end position="409"/>
    </location>
</feature>
<keyword evidence="2" id="KW-0539">Nucleus</keyword>
<evidence type="ECO:0000313" key="4">
    <source>
        <dbReference type="EMBL" id="CAJ1973930.1"/>
    </source>
</evidence>
<proteinExistence type="predicted"/>
<protein>
    <recommendedName>
        <fullName evidence="6">Calcineurin-binding protein cabin-1</fullName>
    </recommendedName>
</protein>
<dbReference type="PANTHER" id="PTHR15502">
    <property type="entry name" value="CALCINEURIN-BINDING PROTEIN CABIN 1-RELATED"/>
    <property type="match status" value="1"/>
</dbReference>
<evidence type="ECO:0000256" key="3">
    <source>
        <dbReference type="SAM" id="MobiDB-lite"/>
    </source>
</evidence>
<keyword evidence="5" id="KW-1185">Reference proteome</keyword>
<dbReference type="InterPro" id="IPR011990">
    <property type="entry name" value="TPR-like_helical_dom_sf"/>
</dbReference>
<evidence type="ECO:0000256" key="2">
    <source>
        <dbReference type="ARBA" id="ARBA00023242"/>
    </source>
</evidence>
<dbReference type="GO" id="GO:0031491">
    <property type="term" value="F:nucleosome binding"/>
    <property type="evidence" value="ECO:0007669"/>
    <property type="project" value="TreeGrafter"/>
</dbReference>
<dbReference type="GO" id="GO:0005634">
    <property type="term" value="C:nucleus"/>
    <property type="evidence" value="ECO:0007669"/>
    <property type="project" value="UniProtKB-SubCell"/>
</dbReference>
<dbReference type="Proteomes" id="UP001189624">
    <property type="component" value="Chromosome 9"/>
</dbReference>